<gene>
    <name evidence="5" type="ORF">F9L08_28465</name>
</gene>
<comment type="similarity">
    <text evidence="1">Belongs to the N(4)/N(6)-methyltransferase family.</text>
</comment>
<dbReference type="GO" id="GO:0003677">
    <property type="term" value="F:DNA binding"/>
    <property type="evidence" value="ECO:0007669"/>
    <property type="project" value="InterPro"/>
</dbReference>
<protein>
    <submittedName>
        <fullName evidence="5">SAM-dependent DNA methyltransferase</fullName>
    </submittedName>
</protein>
<dbReference type="InterPro" id="IPR029063">
    <property type="entry name" value="SAM-dependent_MTases_sf"/>
</dbReference>
<evidence type="ECO:0000256" key="3">
    <source>
        <dbReference type="ARBA" id="ARBA00022679"/>
    </source>
</evidence>
<dbReference type="PANTHER" id="PTHR33841:SF4">
    <property type="entry name" value="RESTRICTION MODIFICATION SYSTEM DNA SPECIFICITY DOMAIN"/>
    <property type="match status" value="1"/>
</dbReference>
<dbReference type="AlphaFoldDB" id="A0A6L3Y3Z4"/>
<proteinExistence type="inferred from homology"/>
<accession>A0A6L3Y3Z4</accession>
<comment type="caution">
    <text evidence="5">The sequence shown here is derived from an EMBL/GenBank/DDBJ whole genome shotgun (WGS) entry which is preliminary data.</text>
</comment>
<evidence type="ECO:0000256" key="1">
    <source>
        <dbReference type="ARBA" id="ARBA00006594"/>
    </source>
</evidence>
<dbReference type="Proteomes" id="UP000481643">
    <property type="component" value="Unassembled WGS sequence"/>
</dbReference>
<dbReference type="Pfam" id="PF02384">
    <property type="entry name" value="N6_Mtase"/>
    <property type="match status" value="1"/>
</dbReference>
<dbReference type="PANTHER" id="PTHR33841">
    <property type="entry name" value="DNA METHYLTRANSFERASE YEEA-RELATED"/>
    <property type="match status" value="1"/>
</dbReference>
<dbReference type="SUPFAM" id="SSF53335">
    <property type="entry name" value="S-adenosyl-L-methionine-dependent methyltransferases"/>
    <property type="match status" value="1"/>
</dbReference>
<sequence>MFNSAQTEQLYHDLRRANSEAAKKERFLTYVTSVFRNDEKVQDFIRDMAMGAETSVANITRDGRAARGRADSQTDTVIIEWERDLARTGDHAKDQLREYLEGNWRSGQEYKFTLLSTDGVRWRRYAPDWSLLAVNDLMDRNFELREVQAFDLGPATFEEFPFFLDEVLFADEKKVATLENIRADFGDTSRAFINSMTALNRSLPALESQSELKVAFEQWNRFLSIAYGQFDNSPKLFLVHTYLSVFAKFIAYSVITKETASDDDTIRGVLSGRIFDRLNVERFVEDDFFHWVASDEFLPTLRPMFREIGRQIDAFDFSEVREDILKGVYQELIDLETRHALGEYYTPDWLCERVIEELPIERSSSFLDPACGSGSFLRAGGNRRSRFLRKWRRGWV</sequence>
<dbReference type="InterPro" id="IPR050953">
    <property type="entry name" value="N4_N6_ade-DNA_methylase"/>
</dbReference>
<keyword evidence="2 5" id="KW-0489">Methyltransferase</keyword>
<evidence type="ECO:0000313" key="5">
    <source>
        <dbReference type="EMBL" id="KAB2674580.1"/>
    </source>
</evidence>
<evidence type="ECO:0000259" key="4">
    <source>
        <dbReference type="Pfam" id="PF02384"/>
    </source>
</evidence>
<organism evidence="5 6">
    <name type="scientific">Brucella tritici</name>
    <dbReference type="NCBI Taxonomy" id="94626"/>
    <lineage>
        <taxon>Bacteria</taxon>
        <taxon>Pseudomonadati</taxon>
        <taxon>Pseudomonadota</taxon>
        <taxon>Alphaproteobacteria</taxon>
        <taxon>Hyphomicrobiales</taxon>
        <taxon>Brucellaceae</taxon>
        <taxon>Brucella/Ochrobactrum group</taxon>
        <taxon>Brucella</taxon>
    </lineage>
</organism>
<feature type="domain" description="DNA methylase adenine-specific" evidence="4">
    <location>
        <begin position="323"/>
        <end position="377"/>
    </location>
</feature>
<dbReference type="GO" id="GO:0032259">
    <property type="term" value="P:methylation"/>
    <property type="evidence" value="ECO:0007669"/>
    <property type="project" value="UniProtKB-KW"/>
</dbReference>
<dbReference type="Gene3D" id="3.40.50.150">
    <property type="entry name" value="Vaccinia Virus protein VP39"/>
    <property type="match status" value="1"/>
</dbReference>
<evidence type="ECO:0000313" key="6">
    <source>
        <dbReference type="Proteomes" id="UP000481643"/>
    </source>
</evidence>
<evidence type="ECO:0000256" key="2">
    <source>
        <dbReference type="ARBA" id="ARBA00022603"/>
    </source>
</evidence>
<keyword evidence="3 5" id="KW-0808">Transferase</keyword>
<name>A0A6L3Y3Z4_9HYPH</name>
<dbReference type="PRINTS" id="PR00507">
    <property type="entry name" value="N12N6MTFRASE"/>
</dbReference>
<dbReference type="GO" id="GO:0008170">
    <property type="term" value="F:N-methyltransferase activity"/>
    <property type="evidence" value="ECO:0007669"/>
    <property type="project" value="InterPro"/>
</dbReference>
<dbReference type="InterPro" id="IPR003356">
    <property type="entry name" value="DNA_methylase_A-5"/>
</dbReference>
<reference evidence="5 6" key="1">
    <citation type="submission" date="2019-09" db="EMBL/GenBank/DDBJ databases">
        <title>Taxonomic organization of the family Brucellaceae based on a phylogenomic approach.</title>
        <authorList>
            <person name="Leclercq S."/>
            <person name="Cloeckaert A."/>
            <person name="Zygmunt M.S."/>
        </authorList>
    </citation>
    <scope>NUCLEOTIDE SEQUENCE [LARGE SCALE GENOMIC DNA]</scope>
    <source>
        <strain evidence="5 6">WS1830</strain>
    </source>
</reference>
<dbReference type="EMBL" id="WBVX01000064">
    <property type="protein sequence ID" value="KAB2674580.1"/>
    <property type="molecule type" value="Genomic_DNA"/>
</dbReference>